<dbReference type="Proteomes" id="UP001321473">
    <property type="component" value="Unassembled WGS sequence"/>
</dbReference>
<evidence type="ECO:0000313" key="2">
    <source>
        <dbReference type="Proteomes" id="UP001321473"/>
    </source>
</evidence>
<accession>A0AAQ4FJ80</accession>
<reference evidence="1 2" key="1">
    <citation type="journal article" date="2023" name="Arcadia Sci">
        <title>De novo assembly of a long-read Amblyomma americanum tick genome.</title>
        <authorList>
            <person name="Chou S."/>
            <person name="Poskanzer K.E."/>
            <person name="Rollins M."/>
            <person name="Thuy-Boun P.S."/>
        </authorList>
    </citation>
    <scope>NUCLEOTIDE SEQUENCE [LARGE SCALE GENOMIC DNA]</scope>
    <source>
        <strain evidence="1">F_SG_1</strain>
        <tissue evidence="1">Salivary glands</tissue>
    </source>
</reference>
<proteinExistence type="predicted"/>
<protein>
    <submittedName>
        <fullName evidence="1">Uncharacterized protein</fullName>
    </submittedName>
</protein>
<keyword evidence="2" id="KW-1185">Reference proteome</keyword>
<evidence type="ECO:0000313" key="1">
    <source>
        <dbReference type="EMBL" id="KAK8787240.1"/>
    </source>
</evidence>
<name>A0AAQ4FJ80_AMBAM</name>
<dbReference type="EMBL" id="JARKHS020001971">
    <property type="protein sequence ID" value="KAK8787240.1"/>
    <property type="molecule type" value="Genomic_DNA"/>
</dbReference>
<dbReference type="AlphaFoldDB" id="A0AAQ4FJ80"/>
<gene>
    <name evidence="1" type="ORF">V5799_022985</name>
</gene>
<organism evidence="1 2">
    <name type="scientific">Amblyomma americanum</name>
    <name type="common">Lone star tick</name>
    <dbReference type="NCBI Taxonomy" id="6943"/>
    <lineage>
        <taxon>Eukaryota</taxon>
        <taxon>Metazoa</taxon>
        <taxon>Ecdysozoa</taxon>
        <taxon>Arthropoda</taxon>
        <taxon>Chelicerata</taxon>
        <taxon>Arachnida</taxon>
        <taxon>Acari</taxon>
        <taxon>Parasitiformes</taxon>
        <taxon>Ixodida</taxon>
        <taxon>Ixodoidea</taxon>
        <taxon>Ixodidae</taxon>
        <taxon>Amblyomminae</taxon>
        <taxon>Amblyomma</taxon>
    </lineage>
</organism>
<comment type="caution">
    <text evidence="1">The sequence shown here is derived from an EMBL/GenBank/DDBJ whole genome shotgun (WGS) entry which is preliminary data.</text>
</comment>
<sequence>MEGGEVTSPQRVVSLETEQCGAPRQNTDERCGHWSVIPAKCGSFANLGGHLSRTKKKRKSLLSVPFPRCLFPKAAVSSSSSGSGVCSSGGGILTAFTSSCSK</sequence>